<name>A0AAU9IF41_9CILI</name>
<organism evidence="3 4">
    <name type="scientific">Blepharisma stoltei</name>
    <dbReference type="NCBI Taxonomy" id="1481888"/>
    <lineage>
        <taxon>Eukaryota</taxon>
        <taxon>Sar</taxon>
        <taxon>Alveolata</taxon>
        <taxon>Ciliophora</taxon>
        <taxon>Postciliodesmatophora</taxon>
        <taxon>Heterotrichea</taxon>
        <taxon>Heterotrichida</taxon>
        <taxon>Blepharismidae</taxon>
        <taxon>Blepharisma</taxon>
    </lineage>
</organism>
<evidence type="ECO:0000256" key="2">
    <source>
        <dbReference type="SAM" id="MobiDB-lite"/>
    </source>
</evidence>
<evidence type="ECO:0000256" key="1">
    <source>
        <dbReference type="ARBA" id="ARBA00005627"/>
    </source>
</evidence>
<reference evidence="3" key="1">
    <citation type="submission" date="2021-09" db="EMBL/GenBank/DDBJ databases">
        <authorList>
            <consortium name="AG Swart"/>
            <person name="Singh M."/>
            <person name="Singh A."/>
            <person name="Seah K."/>
            <person name="Emmerich C."/>
        </authorList>
    </citation>
    <scope>NUCLEOTIDE SEQUENCE</scope>
    <source>
        <strain evidence="3">ATCC30299</strain>
    </source>
</reference>
<feature type="compositionally biased region" description="Basic and acidic residues" evidence="2">
    <location>
        <begin position="376"/>
        <end position="394"/>
    </location>
</feature>
<dbReference type="PANTHER" id="PTHR10331">
    <property type="entry name" value="T COMPLEX PROTEIN 10"/>
    <property type="match status" value="1"/>
</dbReference>
<feature type="region of interest" description="Disordered" evidence="2">
    <location>
        <begin position="203"/>
        <end position="394"/>
    </location>
</feature>
<dbReference type="EMBL" id="CAJZBQ010000003">
    <property type="protein sequence ID" value="CAG9310798.1"/>
    <property type="molecule type" value="Genomic_DNA"/>
</dbReference>
<dbReference type="AlphaFoldDB" id="A0AAU9IF41"/>
<accession>A0AAU9IF41</accession>
<evidence type="ECO:0000313" key="3">
    <source>
        <dbReference type="EMBL" id="CAG9310798.1"/>
    </source>
</evidence>
<feature type="compositionally biased region" description="Basic and acidic residues" evidence="2">
    <location>
        <begin position="252"/>
        <end position="273"/>
    </location>
</feature>
<sequence>MDFNNPDFFGFMQHALREMTPEQIKEAQMKYFAMLRNTQAYQAPNIPPQSSPKIQNSFEDLIRPNSVENKSVPQPPYSRYQKYENDEDFYEEDDVITSSPLPEMSNPSDQQPMEEDFENYLTETDKNYDKNYVSSQSQPHDFDEIPVAGVKKTFEQLLEEKIKYEEIEGEDSKPVQKREFLKRNSGKLAANKIIAKRVERPKPFAEEKARKFTEEKPKLVIEEKPRLIMEEKSRQNIEEPAENSKPAKPFLKRGEGKNCLKGDEKAAKPEKSQMKSLSPRKKDNKPSSPKPQPKPLQKTQKQAKQPKEDKAIDDDAIIFDSSALQSNETRPSEPKKIKIPISNDPSKQEPKLPTNPSPPKPGSTEEKVQKLNQEIENIKSKSQEVRNTTKELESSKKAIEDQLIVLLEFKDAQIKELEKWKDSEIKRMQKERKQAEVNARAALTAQPQNKKEKEEIEELKSAIFKFQEESKIKEIKQKETLEKLKQELTQINTHNALLETQLRMLDQQRIKENWGKKATIKYSIL</sequence>
<proteinExistence type="inferred from homology"/>
<dbReference type="PANTHER" id="PTHR10331:SF6">
    <property type="entry name" value="SPINDLE ASSEMBLY ABNORMAL 4"/>
    <property type="match status" value="1"/>
</dbReference>
<protein>
    <submittedName>
        <fullName evidence="3">Uncharacterized protein</fullName>
    </submittedName>
</protein>
<dbReference type="Proteomes" id="UP001162131">
    <property type="component" value="Unassembled WGS sequence"/>
</dbReference>
<evidence type="ECO:0000313" key="4">
    <source>
        <dbReference type="Proteomes" id="UP001162131"/>
    </source>
</evidence>
<feature type="compositionally biased region" description="Basic and acidic residues" evidence="2">
    <location>
        <begin position="203"/>
        <end position="237"/>
    </location>
</feature>
<keyword evidence="4" id="KW-1185">Reference proteome</keyword>
<comment type="caution">
    <text evidence="3">The sequence shown here is derived from an EMBL/GenBank/DDBJ whole genome shotgun (WGS) entry which is preliminary data.</text>
</comment>
<comment type="similarity">
    <text evidence="1">Belongs to the TCP10 family.</text>
</comment>
<dbReference type="InterPro" id="IPR026581">
    <property type="entry name" value="TCP10L/CENPJ"/>
</dbReference>
<gene>
    <name evidence="3" type="ORF">BSTOLATCC_MIC2512</name>
</gene>